<accession>A0A239FBQ4</accession>
<sequence>MKNIVSLIFIVQTLLAFCQQDTVVVTDYTKVMVGTDVNGELFPITSLENVNQAGVFINGVPNGRIRICNPANLSIWVNGRLQDLIIGCEYYTSKDLFLSSKTDTLFLSFSSPHTLENLKCELVVFEDLLVIKDEISIQREVRNTMSEFVISSLIILTAFLGFILLKFPGRVSYLLEKAFTFKVSAYEFINTSFFGSSSMSLVAFYSLSLSFVAVYVNSLLGLNFFIYPTSFTEFIWSWLKIACGVFGLFIIKWLVISAVAALFRFRGLKNFQLFDFINFHTILLLPIMFFLVTDFIINTAAESWITDRMITLFPVGIILFVVWFTLKFVNNSPRKKLMIISYLCATEIIPVIIFLGWFYK</sequence>
<dbReference type="Proteomes" id="UP000198393">
    <property type="component" value="Unassembled WGS sequence"/>
</dbReference>
<dbReference type="InterPro" id="IPR025367">
    <property type="entry name" value="DUF4271"/>
</dbReference>
<protein>
    <recommendedName>
        <fullName evidence="4">DUF4271 domain-containing protein</fullName>
    </recommendedName>
</protein>
<reference evidence="2 3" key="1">
    <citation type="submission" date="2017-06" db="EMBL/GenBank/DDBJ databases">
        <authorList>
            <person name="Kim H.J."/>
            <person name="Triplett B.A."/>
        </authorList>
    </citation>
    <scope>NUCLEOTIDE SEQUENCE [LARGE SCALE GENOMIC DNA]</scope>
    <source>
        <strain evidence="2 3">DSM 19307</strain>
    </source>
</reference>
<feature type="transmembrane region" description="Helical" evidence="1">
    <location>
        <begin position="148"/>
        <end position="167"/>
    </location>
</feature>
<evidence type="ECO:0000313" key="2">
    <source>
        <dbReference type="EMBL" id="SNS53743.1"/>
    </source>
</evidence>
<feature type="transmembrane region" description="Helical" evidence="1">
    <location>
        <begin position="238"/>
        <end position="265"/>
    </location>
</feature>
<evidence type="ECO:0000313" key="3">
    <source>
        <dbReference type="Proteomes" id="UP000198393"/>
    </source>
</evidence>
<feature type="transmembrane region" description="Helical" evidence="1">
    <location>
        <begin position="202"/>
        <end position="226"/>
    </location>
</feature>
<dbReference type="Pfam" id="PF14093">
    <property type="entry name" value="DUF4271"/>
    <property type="match status" value="1"/>
</dbReference>
<gene>
    <name evidence="2" type="ORF">SAMN05421640_0572</name>
</gene>
<keyword evidence="1" id="KW-0472">Membrane</keyword>
<name>A0A239FBQ4_EKHLU</name>
<feature type="transmembrane region" description="Helical" evidence="1">
    <location>
        <begin position="309"/>
        <end position="326"/>
    </location>
</feature>
<dbReference type="OrthoDB" id="975088at2"/>
<keyword evidence="1" id="KW-1133">Transmembrane helix</keyword>
<keyword evidence="3" id="KW-1185">Reference proteome</keyword>
<evidence type="ECO:0000256" key="1">
    <source>
        <dbReference type="SAM" id="Phobius"/>
    </source>
</evidence>
<keyword evidence="1" id="KW-0812">Transmembrane</keyword>
<feature type="transmembrane region" description="Helical" evidence="1">
    <location>
        <begin position="338"/>
        <end position="359"/>
    </location>
</feature>
<dbReference type="AlphaFoldDB" id="A0A239FBQ4"/>
<dbReference type="EMBL" id="FZPD01000001">
    <property type="protein sequence ID" value="SNS53743.1"/>
    <property type="molecule type" value="Genomic_DNA"/>
</dbReference>
<proteinExistence type="predicted"/>
<feature type="transmembrane region" description="Helical" evidence="1">
    <location>
        <begin position="277"/>
        <end position="297"/>
    </location>
</feature>
<evidence type="ECO:0008006" key="4">
    <source>
        <dbReference type="Google" id="ProtNLM"/>
    </source>
</evidence>
<organism evidence="2 3">
    <name type="scientific">Ekhidna lutea</name>
    <dbReference type="NCBI Taxonomy" id="447679"/>
    <lineage>
        <taxon>Bacteria</taxon>
        <taxon>Pseudomonadati</taxon>
        <taxon>Bacteroidota</taxon>
        <taxon>Cytophagia</taxon>
        <taxon>Cytophagales</taxon>
        <taxon>Reichenbachiellaceae</taxon>
        <taxon>Ekhidna</taxon>
    </lineage>
</organism>
<dbReference type="RefSeq" id="WP_089355329.1">
    <property type="nucleotide sequence ID" value="NZ_FZPD01000001.1"/>
</dbReference>